<evidence type="ECO:0000256" key="4">
    <source>
        <dbReference type="ARBA" id="ARBA00029447"/>
    </source>
</evidence>
<dbReference type="Pfam" id="PF00015">
    <property type="entry name" value="MCPsignal"/>
    <property type="match status" value="1"/>
</dbReference>
<dbReference type="InterPro" id="IPR004089">
    <property type="entry name" value="MCPsignal_dom"/>
</dbReference>
<feature type="domain" description="HAMP" evidence="9">
    <location>
        <begin position="302"/>
        <end position="356"/>
    </location>
</feature>
<feature type="domain" description="T-SNARE coiled-coil homology" evidence="8">
    <location>
        <begin position="556"/>
        <end position="596"/>
    </location>
</feature>
<dbReference type="PROSITE" id="PS50192">
    <property type="entry name" value="T_SNARE"/>
    <property type="match status" value="1"/>
</dbReference>
<evidence type="ECO:0000256" key="3">
    <source>
        <dbReference type="ARBA" id="ARBA00023224"/>
    </source>
</evidence>
<dbReference type="OrthoDB" id="2489132at2"/>
<proteinExistence type="inferred from homology"/>
<keyword evidence="6" id="KW-0812">Transmembrane</keyword>
<keyword evidence="2" id="KW-0997">Cell inner membrane</keyword>
<comment type="subcellular location">
    <subcellularLocation>
        <location evidence="1">Cell inner membrane</location>
        <topology evidence="1">Multi-pass membrane protein</topology>
    </subcellularLocation>
</comment>
<dbReference type="Pfam" id="PF00672">
    <property type="entry name" value="HAMP"/>
    <property type="match status" value="1"/>
</dbReference>
<dbReference type="GO" id="GO:0004888">
    <property type="term" value="F:transmembrane signaling receptor activity"/>
    <property type="evidence" value="ECO:0007669"/>
    <property type="project" value="InterPro"/>
</dbReference>
<evidence type="ECO:0000313" key="11">
    <source>
        <dbReference type="Proteomes" id="UP000186905"/>
    </source>
</evidence>
<evidence type="ECO:0000259" key="9">
    <source>
        <dbReference type="PROSITE" id="PS50885"/>
    </source>
</evidence>
<dbReference type="SMART" id="SM00283">
    <property type="entry name" value="MA"/>
    <property type="match status" value="1"/>
</dbReference>
<dbReference type="CDD" id="cd11386">
    <property type="entry name" value="MCP_signal"/>
    <property type="match status" value="1"/>
</dbReference>
<keyword evidence="3 5" id="KW-0807">Transducer</keyword>
<evidence type="ECO:0000259" key="7">
    <source>
        <dbReference type="PROSITE" id="PS50111"/>
    </source>
</evidence>
<evidence type="ECO:0000313" key="10">
    <source>
        <dbReference type="EMBL" id="OLQ77715.1"/>
    </source>
</evidence>
<evidence type="ECO:0000256" key="5">
    <source>
        <dbReference type="PROSITE-ProRule" id="PRU00284"/>
    </source>
</evidence>
<dbReference type="InterPro" id="IPR000727">
    <property type="entry name" value="T_SNARE_dom"/>
</dbReference>
<dbReference type="SUPFAM" id="SSF103190">
    <property type="entry name" value="Sensory domain-like"/>
    <property type="match status" value="1"/>
</dbReference>
<protein>
    <submittedName>
        <fullName evidence="10">Chemotaxis protein</fullName>
    </submittedName>
</protein>
<dbReference type="EMBL" id="MJIL01000060">
    <property type="protein sequence ID" value="OLQ77715.1"/>
    <property type="molecule type" value="Genomic_DNA"/>
</dbReference>
<dbReference type="GO" id="GO:0005886">
    <property type="term" value="C:plasma membrane"/>
    <property type="evidence" value="ECO:0007669"/>
    <property type="project" value="UniProtKB-SubCell"/>
</dbReference>
<organism evidence="10 11">
    <name type="scientific">Photobacterium proteolyticum</name>
    <dbReference type="NCBI Taxonomy" id="1903952"/>
    <lineage>
        <taxon>Bacteria</taxon>
        <taxon>Pseudomonadati</taxon>
        <taxon>Pseudomonadota</taxon>
        <taxon>Gammaproteobacteria</taxon>
        <taxon>Vibrionales</taxon>
        <taxon>Vibrionaceae</taxon>
        <taxon>Photobacterium</taxon>
    </lineage>
</organism>
<feature type="domain" description="Methyl-accepting transducer" evidence="7">
    <location>
        <begin position="361"/>
        <end position="597"/>
    </location>
</feature>
<evidence type="ECO:0000259" key="8">
    <source>
        <dbReference type="PROSITE" id="PS50192"/>
    </source>
</evidence>
<gene>
    <name evidence="10" type="ORF">BIT28_05070</name>
</gene>
<dbReference type="PANTHER" id="PTHR32089">
    <property type="entry name" value="METHYL-ACCEPTING CHEMOTAXIS PROTEIN MCPB"/>
    <property type="match status" value="1"/>
</dbReference>
<dbReference type="CDD" id="cd06225">
    <property type="entry name" value="HAMP"/>
    <property type="match status" value="1"/>
</dbReference>
<keyword evidence="6" id="KW-0472">Membrane</keyword>
<reference evidence="10 11" key="1">
    <citation type="submission" date="2016-09" db="EMBL/GenBank/DDBJ databases">
        <title>Photobacterium proteolyticum sp. nov. a protease producing bacterium isolated from ocean sediments of Laizhou Bay.</title>
        <authorList>
            <person name="Li Y."/>
        </authorList>
    </citation>
    <scope>NUCLEOTIDE SEQUENCE [LARGE SCALE GENOMIC DNA]</scope>
    <source>
        <strain evidence="10 11">13-12</strain>
    </source>
</reference>
<dbReference type="InterPro" id="IPR003660">
    <property type="entry name" value="HAMP_dom"/>
</dbReference>
<dbReference type="InterPro" id="IPR004090">
    <property type="entry name" value="Chemotax_Me-accpt_rcpt"/>
</dbReference>
<evidence type="ECO:0000256" key="6">
    <source>
        <dbReference type="SAM" id="Phobius"/>
    </source>
</evidence>
<dbReference type="SMART" id="SM00304">
    <property type="entry name" value="HAMP"/>
    <property type="match status" value="1"/>
</dbReference>
<comment type="caution">
    <text evidence="10">The sequence shown here is derived from an EMBL/GenBank/DDBJ whole genome shotgun (WGS) entry which is preliminary data.</text>
</comment>
<dbReference type="CDD" id="cd12913">
    <property type="entry name" value="PDC1_MCP_like"/>
    <property type="match status" value="1"/>
</dbReference>
<dbReference type="GO" id="GO:0007165">
    <property type="term" value="P:signal transduction"/>
    <property type="evidence" value="ECO:0007669"/>
    <property type="project" value="UniProtKB-KW"/>
</dbReference>
<evidence type="ECO:0000256" key="2">
    <source>
        <dbReference type="ARBA" id="ARBA00022519"/>
    </source>
</evidence>
<dbReference type="PANTHER" id="PTHR32089:SF55">
    <property type="entry name" value="METHYL ACCEPTING SENSORY TRANSDUCER WITH CACHE_2 SMALL MOLECULE BINDING DOMAIN"/>
    <property type="match status" value="1"/>
</dbReference>
<dbReference type="AlphaFoldDB" id="A0A1Q9GSM4"/>
<dbReference type="GO" id="GO:0006935">
    <property type="term" value="P:chemotaxis"/>
    <property type="evidence" value="ECO:0007669"/>
    <property type="project" value="InterPro"/>
</dbReference>
<evidence type="ECO:0000256" key="1">
    <source>
        <dbReference type="ARBA" id="ARBA00004429"/>
    </source>
</evidence>
<keyword evidence="11" id="KW-1185">Reference proteome</keyword>
<dbReference type="Pfam" id="PF22673">
    <property type="entry name" value="MCP-like_PDC_1"/>
    <property type="match status" value="1"/>
</dbReference>
<dbReference type="STRING" id="1903952.BIT28_05070"/>
<dbReference type="Gene3D" id="3.30.450.20">
    <property type="entry name" value="PAS domain"/>
    <property type="match status" value="2"/>
</dbReference>
<feature type="transmembrane region" description="Helical" evidence="6">
    <location>
        <begin position="283"/>
        <end position="302"/>
    </location>
</feature>
<name>A0A1Q9GSM4_9GAMM</name>
<dbReference type="PROSITE" id="PS50885">
    <property type="entry name" value="HAMP"/>
    <property type="match status" value="1"/>
</dbReference>
<dbReference type="PRINTS" id="PR00260">
    <property type="entry name" value="CHEMTRNSDUCR"/>
</dbReference>
<comment type="similarity">
    <text evidence="4">Belongs to the methyl-accepting chemotaxis (MCP) protein family.</text>
</comment>
<feature type="transmembrane region" description="Helical" evidence="6">
    <location>
        <begin position="14"/>
        <end position="34"/>
    </location>
</feature>
<sequence length="636" mass="69120">MHLSLQRIGFKQRIIMTVAVLVAVALSITNWLSYNNFKQDKIATIEEKSRLIVEGAKREIEVSMQKGVDALESSRAFYQEEHSDSHYVEVAKMITKAASFASFTAGYSDGRAYGDSGGDNGVFDVKDYDPRTRDWYKQALVKNGTILTDFYSDATTGDLMVSIATPISREGVVVGDVSLSSLNETIRRVHFPGAVILILSEEFTQLASTDPGDELGIYFDIPDLEQKMAAMGSGAADYQWAGVDKRAYFSDIPLVDGKKWYLYVGVNKSVVYADIEEAFTHSLITSATILIFALLVVVMVLNQLYRPIVALKETVMDLSAGNGDLTRRLEVNSHDDLGKIAEGINTFIANLQQMMLEVSQATNHISRSVEDLRTQSEQNATVLQSHVDETDQVVTAINEMSITAETVSANAAQTSSHTQSTNDQAQHSKAIVSNAVSSVSALVNDVESMATNISEMNRNSMDIAGVLKVIGDIAEQTNLLALNAAIEAARAGEQGRGFAVVADEVRALAARTQQSTSEIEQMLTKLTTGADSLVSNMNVIKESCNHTAENTARVNQDLDTMAESIIEVNNLAVEIATAAEEQSSVSEEISKNMSSIREMADTLAESGQQNVENSQILASANTQLAAIVNKFKLKES</sequence>
<dbReference type="PROSITE" id="PS50111">
    <property type="entry name" value="CHEMOTAXIS_TRANSDUC_2"/>
    <property type="match status" value="1"/>
</dbReference>
<dbReference type="SUPFAM" id="SSF58104">
    <property type="entry name" value="Methyl-accepting chemotaxis protein (MCP) signaling domain"/>
    <property type="match status" value="1"/>
</dbReference>
<dbReference type="InterPro" id="IPR029151">
    <property type="entry name" value="Sensor-like_sf"/>
</dbReference>
<accession>A0A1Q9GSM4</accession>
<dbReference type="RefSeq" id="WP_075763395.1">
    <property type="nucleotide sequence ID" value="NZ_MJIL01000060.1"/>
</dbReference>
<dbReference type="Proteomes" id="UP000186905">
    <property type="component" value="Unassembled WGS sequence"/>
</dbReference>
<dbReference type="Gene3D" id="1.10.287.950">
    <property type="entry name" value="Methyl-accepting chemotaxis protein"/>
    <property type="match status" value="1"/>
</dbReference>
<keyword evidence="2" id="KW-1003">Cell membrane</keyword>
<dbReference type="FunFam" id="1.10.287.950:FF:000001">
    <property type="entry name" value="Methyl-accepting chemotaxis sensory transducer"/>
    <property type="match status" value="1"/>
</dbReference>
<keyword evidence="6" id="KW-1133">Transmembrane helix</keyword>